<feature type="transmembrane region" description="Helical" evidence="1">
    <location>
        <begin position="78"/>
        <end position="104"/>
    </location>
</feature>
<keyword evidence="1" id="KW-0812">Transmembrane</keyword>
<dbReference type="EMBL" id="BAAALF010000180">
    <property type="protein sequence ID" value="GAA1267013.1"/>
    <property type="molecule type" value="Genomic_DNA"/>
</dbReference>
<keyword evidence="1" id="KW-1133">Transmembrane helix</keyword>
<organism evidence="2 3">
    <name type="scientific">Kitasatospora nipponensis</name>
    <dbReference type="NCBI Taxonomy" id="258049"/>
    <lineage>
        <taxon>Bacteria</taxon>
        <taxon>Bacillati</taxon>
        <taxon>Actinomycetota</taxon>
        <taxon>Actinomycetes</taxon>
        <taxon>Kitasatosporales</taxon>
        <taxon>Streptomycetaceae</taxon>
        <taxon>Kitasatospora</taxon>
    </lineage>
</organism>
<feature type="transmembrane region" description="Helical" evidence="1">
    <location>
        <begin position="326"/>
        <end position="347"/>
    </location>
</feature>
<protein>
    <submittedName>
        <fullName evidence="2">DUF2079 domain-containing protein</fullName>
    </submittedName>
</protein>
<evidence type="ECO:0000256" key="1">
    <source>
        <dbReference type="SAM" id="Phobius"/>
    </source>
</evidence>
<feature type="transmembrane region" description="Helical" evidence="1">
    <location>
        <begin position="290"/>
        <end position="306"/>
    </location>
</feature>
<evidence type="ECO:0000313" key="2">
    <source>
        <dbReference type="EMBL" id="GAA1267013.1"/>
    </source>
</evidence>
<evidence type="ECO:0000313" key="3">
    <source>
        <dbReference type="Proteomes" id="UP001500037"/>
    </source>
</evidence>
<keyword evidence="3" id="KW-1185">Reference proteome</keyword>
<reference evidence="3" key="1">
    <citation type="journal article" date="2019" name="Int. J. Syst. Evol. Microbiol.">
        <title>The Global Catalogue of Microorganisms (GCM) 10K type strain sequencing project: providing services to taxonomists for standard genome sequencing and annotation.</title>
        <authorList>
            <consortium name="The Broad Institute Genomics Platform"/>
            <consortium name="The Broad Institute Genome Sequencing Center for Infectious Disease"/>
            <person name="Wu L."/>
            <person name="Ma J."/>
        </authorList>
    </citation>
    <scope>NUCLEOTIDE SEQUENCE [LARGE SCALE GENOMIC DNA]</scope>
    <source>
        <strain evidence="3">JCM 13004</strain>
    </source>
</reference>
<proteinExistence type="predicted"/>
<dbReference type="Proteomes" id="UP001500037">
    <property type="component" value="Unassembled WGS sequence"/>
</dbReference>
<dbReference type="RefSeq" id="WP_344445703.1">
    <property type="nucleotide sequence ID" value="NZ_BAAALF010000180.1"/>
</dbReference>
<accession>A0ABP4HHP1</accession>
<sequence>MPISWLPVPPVAAFDLLLAVPRQWRMQTTGFDLGIFEQGMRGYAGLGAPVAPLKGVGFDLLGDHFSPLLALLAPLYRLFPGATTLLVAQALLLALSCVPVTALATEVLGRGRGLAVGLAYGLSWGLWRADSFDFHEVALAVPLTAWALAALARGRYRGAVCWALPLLLVKEDQGLMLAGIGIHVFCRGRRRLGAGAVAAAVLATLLAVLVVVPALNPGGSYTYLANGGWHGGDPLTRLLLPLDKWRTVALLLAPTLFLALRSPLCLLLVPPLAGRFWTPTPSYWGAGQHYNAVLMPVLFVALVDALRRLGAGVPVPPARRRPAGVAAGWAPALALLVALGTAPLPCLDPPGAAVRAVRRILAVIPDGAAVAAANSLAPQLTARCTVSLFPEFTAPGQAGVAGRLVARWIVSPDVPGDFPVPRERQLAVLASLPAAGYRVAAVGGGVTVYRWGAG</sequence>
<dbReference type="InterPro" id="IPR018650">
    <property type="entry name" value="STSV1_Orf64"/>
</dbReference>
<comment type="caution">
    <text evidence="2">The sequence shown here is derived from an EMBL/GenBank/DDBJ whole genome shotgun (WGS) entry which is preliminary data.</text>
</comment>
<dbReference type="Pfam" id="PF09852">
    <property type="entry name" value="DUF2079"/>
    <property type="match status" value="1"/>
</dbReference>
<feature type="transmembrane region" description="Helical" evidence="1">
    <location>
        <begin position="248"/>
        <end position="269"/>
    </location>
</feature>
<keyword evidence="1" id="KW-0472">Membrane</keyword>
<name>A0ABP4HHP1_9ACTN</name>
<gene>
    <name evidence="2" type="ORF">GCM10009665_64900</name>
</gene>
<feature type="transmembrane region" description="Helical" evidence="1">
    <location>
        <begin position="192"/>
        <end position="215"/>
    </location>
</feature>